<evidence type="ECO:0000313" key="2">
    <source>
        <dbReference type="WBParaSite" id="RSKR_0000831000.1"/>
    </source>
</evidence>
<proteinExistence type="predicted"/>
<dbReference type="WBParaSite" id="RSKR_0000831000.1">
    <property type="protein sequence ID" value="RSKR_0000831000.1"/>
    <property type="gene ID" value="RSKR_0000831000"/>
</dbReference>
<dbReference type="Proteomes" id="UP000095286">
    <property type="component" value="Unplaced"/>
</dbReference>
<accession>A0AC35U5Q9</accession>
<evidence type="ECO:0000313" key="1">
    <source>
        <dbReference type="Proteomes" id="UP000095286"/>
    </source>
</evidence>
<name>A0AC35U5Q9_9BILA</name>
<sequence>MLLSVFLLSALLNLACAEIIPFLYLNSSIDEGQNGLVRDKRQSVYYICGNYPQQYYSTVPCNQSEKKCSNGGSPLGIGCSNAAQCLQYFSRTSTCISGCCCTVPGGNPGGVNGYCYSGEPSNVRCSAKGQCPLGKTCMNGLCCTTTTTEWKYACGGMASSGTCSAANTCSNSFRCTASNYCCECPAGRSGGRCNNGQCAAGYSCQANGYCCASCPNNQTPYGACYNGECGGGRTCRTGNICC</sequence>
<protein>
    <submittedName>
        <fullName evidence="2">EGF-like domain-containing protein</fullName>
    </submittedName>
</protein>
<organism evidence="1 2">
    <name type="scientific">Rhabditophanes sp. KR3021</name>
    <dbReference type="NCBI Taxonomy" id="114890"/>
    <lineage>
        <taxon>Eukaryota</taxon>
        <taxon>Metazoa</taxon>
        <taxon>Ecdysozoa</taxon>
        <taxon>Nematoda</taxon>
        <taxon>Chromadorea</taxon>
        <taxon>Rhabditida</taxon>
        <taxon>Tylenchina</taxon>
        <taxon>Panagrolaimomorpha</taxon>
        <taxon>Strongyloidoidea</taxon>
        <taxon>Alloionematidae</taxon>
        <taxon>Rhabditophanes</taxon>
    </lineage>
</organism>
<reference evidence="2" key="1">
    <citation type="submission" date="2016-11" db="UniProtKB">
        <authorList>
            <consortium name="WormBaseParasite"/>
        </authorList>
    </citation>
    <scope>IDENTIFICATION</scope>
    <source>
        <strain evidence="2">KR3021</strain>
    </source>
</reference>